<dbReference type="SUPFAM" id="SSF54593">
    <property type="entry name" value="Glyoxalase/Bleomycin resistance protein/Dihydroxybiphenyl dioxygenase"/>
    <property type="match status" value="1"/>
</dbReference>
<dbReference type="Pfam" id="PF00903">
    <property type="entry name" value="Glyoxalase"/>
    <property type="match status" value="1"/>
</dbReference>
<feature type="domain" description="Glyoxalase/fosfomycin resistance/dioxygenase" evidence="1">
    <location>
        <begin position="9"/>
        <end position="112"/>
    </location>
</feature>
<dbReference type="KEGG" id="caul:KCG34_12990"/>
<name>A0A975FV31_9CAUL</name>
<dbReference type="AlphaFoldDB" id="A0A975FV31"/>
<reference evidence="2" key="1">
    <citation type="submission" date="2021-04" db="EMBL/GenBank/DDBJ databases">
        <title>The complete genome sequence of Caulobacter sp. S6.</title>
        <authorList>
            <person name="Tang Y."/>
            <person name="Ouyang W."/>
            <person name="Liu Q."/>
            <person name="Huang B."/>
            <person name="Guo Z."/>
            <person name="Lei P."/>
        </authorList>
    </citation>
    <scope>NUCLEOTIDE SEQUENCE</scope>
    <source>
        <strain evidence="2">S6</strain>
    </source>
</reference>
<dbReference type="Proteomes" id="UP000676409">
    <property type="component" value="Chromosome"/>
</dbReference>
<accession>A0A975FV31</accession>
<dbReference type="Gene3D" id="3.10.180.10">
    <property type="entry name" value="2,3-Dihydroxybiphenyl 1,2-Dioxygenase, domain 1"/>
    <property type="match status" value="1"/>
</dbReference>
<evidence type="ECO:0000313" key="2">
    <source>
        <dbReference type="EMBL" id="QUD86023.1"/>
    </source>
</evidence>
<organism evidence="2 3">
    <name type="scientific">Phenylobacterium montanum</name>
    <dbReference type="NCBI Taxonomy" id="2823693"/>
    <lineage>
        <taxon>Bacteria</taxon>
        <taxon>Pseudomonadati</taxon>
        <taxon>Pseudomonadota</taxon>
        <taxon>Alphaproteobacteria</taxon>
        <taxon>Caulobacterales</taxon>
        <taxon>Caulobacteraceae</taxon>
        <taxon>Phenylobacterium</taxon>
    </lineage>
</organism>
<dbReference type="RefSeq" id="WP_211936075.1">
    <property type="nucleotide sequence ID" value="NZ_CP073078.1"/>
</dbReference>
<dbReference type="EMBL" id="CP073078">
    <property type="protein sequence ID" value="QUD86023.1"/>
    <property type="molecule type" value="Genomic_DNA"/>
</dbReference>
<sequence length="121" mass="13903">MPGWYSRPVLAVRHTPLALEFYKEKLGFQEDWRHEEEGRLRIVQVSRAGCELILSDQWPEDAGWGRIFISLDAEDFDFLVADLLARGVRLQAGYWGYDLTVVKDPDGNSLWFPHPSSPIKG</sequence>
<evidence type="ECO:0000259" key="1">
    <source>
        <dbReference type="Pfam" id="PF00903"/>
    </source>
</evidence>
<evidence type="ECO:0000313" key="3">
    <source>
        <dbReference type="Proteomes" id="UP000676409"/>
    </source>
</evidence>
<proteinExistence type="predicted"/>
<dbReference type="InterPro" id="IPR004360">
    <property type="entry name" value="Glyas_Fos-R_dOase_dom"/>
</dbReference>
<gene>
    <name evidence="2" type="ORF">KCG34_12990</name>
</gene>
<dbReference type="InterPro" id="IPR029068">
    <property type="entry name" value="Glyas_Bleomycin-R_OHBP_Dase"/>
</dbReference>
<keyword evidence="3" id="KW-1185">Reference proteome</keyword>
<protein>
    <submittedName>
        <fullName evidence="2">VOC family protein</fullName>
    </submittedName>
</protein>